<organism evidence="7">
    <name type="scientific">Fopius arisanus</name>
    <dbReference type="NCBI Taxonomy" id="64838"/>
    <lineage>
        <taxon>Eukaryota</taxon>
        <taxon>Metazoa</taxon>
        <taxon>Ecdysozoa</taxon>
        <taxon>Arthropoda</taxon>
        <taxon>Hexapoda</taxon>
        <taxon>Insecta</taxon>
        <taxon>Pterygota</taxon>
        <taxon>Neoptera</taxon>
        <taxon>Endopterygota</taxon>
        <taxon>Hymenoptera</taxon>
        <taxon>Apocrita</taxon>
        <taxon>Ichneumonoidea</taxon>
        <taxon>Braconidae</taxon>
        <taxon>Opiinae</taxon>
        <taxon>Fopius</taxon>
    </lineage>
</organism>
<evidence type="ECO:0000256" key="1">
    <source>
        <dbReference type="ARBA" id="ARBA00004141"/>
    </source>
</evidence>
<name>A0A0C9RR36_9HYME</name>
<dbReference type="SMART" id="SM01398">
    <property type="entry name" value="Cornichon"/>
    <property type="match status" value="1"/>
</dbReference>
<keyword evidence="4 6" id="KW-1133">Transmembrane helix</keyword>
<evidence type="ECO:0000256" key="6">
    <source>
        <dbReference type="SAM" id="Phobius"/>
    </source>
</evidence>
<evidence type="ECO:0000256" key="4">
    <source>
        <dbReference type="ARBA" id="ARBA00022989"/>
    </source>
</evidence>
<feature type="transmembrane region" description="Helical" evidence="6">
    <location>
        <begin position="177"/>
        <end position="196"/>
    </location>
</feature>
<reference evidence="7" key="1">
    <citation type="submission" date="2015-01" db="EMBL/GenBank/DDBJ databases">
        <title>Transcriptome Assembly of Fopius arisanus.</title>
        <authorList>
            <person name="Geib S."/>
        </authorList>
    </citation>
    <scope>NUCLEOTIDE SEQUENCE</scope>
</reference>
<dbReference type="Pfam" id="PF03311">
    <property type="entry name" value="Cornichon"/>
    <property type="match status" value="1"/>
</dbReference>
<feature type="transmembrane region" description="Helical" evidence="6">
    <location>
        <begin position="110"/>
        <end position="137"/>
    </location>
</feature>
<dbReference type="AlphaFoldDB" id="A0A0C9RR36"/>
<proteinExistence type="inferred from homology"/>
<dbReference type="GO" id="GO:0016192">
    <property type="term" value="P:vesicle-mediated transport"/>
    <property type="evidence" value="ECO:0007669"/>
    <property type="project" value="InterPro"/>
</dbReference>
<dbReference type="EMBL" id="GBYB01009746">
    <property type="protein sequence ID" value="JAG79513.1"/>
    <property type="molecule type" value="Transcribed_RNA"/>
</dbReference>
<dbReference type="InterPro" id="IPR003377">
    <property type="entry name" value="Cornichon"/>
</dbReference>
<gene>
    <name evidence="7" type="primary">cni_0</name>
    <name evidence="7" type="ORF">g.7331</name>
</gene>
<dbReference type="PANTHER" id="PTHR12290">
    <property type="entry name" value="CORNICHON-RELATED"/>
    <property type="match status" value="1"/>
</dbReference>
<accession>A0A0C9RR36</accession>
<evidence type="ECO:0000256" key="5">
    <source>
        <dbReference type="ARBA" id="ARBA00023136"/>
    </source>
</evidence>
<dbReference type="GO" id="GO:0016020">
    <property type="term" value="C:membrane"/>
    <property type="evidence" value="ECO:0007669"/>
    <property type="project" value="UniProtKB-SubCell"/>
</dbReference>
<evidence type="ECO:0000256" key="2">
    <source>
        <dbReference type="ARBA" id="ARBA00010095"/>
    </source>
</evidence>
<feature type="transmembrane region" description="Helical" evidence="6">
    <location>
        <begin position="56"/>
        <end position="83"/>
    </location>
</feature>
<sequence length="197" mass="22708">MSNYRNIKYHYHKIFASAFENGDFTNIPGGASVGKFLWSDRPISNKKILTFPRKMAFSLAAFAYICALILDAFLIFFAIYHVIAFDELKTEYKNPIEQCNSLNGLVLPEYVLHILINILFLISGEWFSILLNAPLVAYHINRYWTRPVMTGPGLYDATSILNANNLSRCQQEGWVKLAFYLLSFFYYLYGMISSLIH</sequence>
<protein>
    <submittedName>
        <fullName evidence="7">Cni_0 protein</fullName>
    </submittedName>
</protein>
<evidence type="ECO:0000256" key="3">
    <source>
        <dbReference type="ARBA" id="ARBA00022692"/>
    </source>
</evidence>
<keyword evidence="5 6" id="KW-0472">Membrane</keyword>
<keyword evidence="3 6" id="KW-0812">Transmembrane</keyword>
<evidence type="ECO:0000313" key="7">
    <source>
        <dbReference type="EMBL" id="JAG79513.1"/>
    </source>
</evidence>
<comment type="subcellular location">
    <subcellularLocation>
        <location evidence="1">Membrane</location>
        <topology evidence="1">Multi-pass membrane protein</topology>
    </subcellularLocation>
</comment>
<comment type="similarity">
    <text evidence="2">Belongs to the cornichon family.</text>
</comment>